<dbReference type="Proteomes" id="UP000184510">
    <property type="component" value="Unassembled WGS sequence"/>
</dbReference>
<name>A0A1M6BVF1_9BACT</name>
<protein>
    <submittedName>
        <fullName evidence="1">Uncharacterized protein</fullName>
    </submittedName>
</protein>
<sequence length="44" mass="4917">MFHQAGLYSLFVILDSPRRGTTDEKDVIAVRGASVPEEILQQLD</sequence>
<dbReference type="EMBL" id="FQYR01000002">
    <property type="protein sequence ID" value="SHI52651.1"/>
    <property type="molecule type" value="Genomic_DNA"/>
</dbReference>
<organism evidence="1 2">
    <name type="scientific">Rubritalea squalenifaciens DSM 18772</name>
    <dbReference type="NCBI Taxonomy" id="1123071"/>
    <lineage>
        <taxon>Bacteria</taxon>
        <taxon>Pseudomonadati</taxon>
        <taxon>Verrucomicrobiota</taxon>
        <taxon>Verrucomicrobiia</taxon>
        <taxon>Verrucomicrobiales</taxon>
        <taxon>Rubritaleaceae</taxon>
        <taxon>Rubritalea</taxon>
    </lineage>
</organism>
<keyword evidence="2" id="KW-1185">Reference proteome</keyword>
<proteinExistence type="predicted"/>
<dbReference type="InParanoid" id="A0A1M6BVF1"/>
<evidence type="ECO:0000313" key="2">
    <source>
        <dbReference type="Proteomes" id="UP000184510"/>
    </source>
</evidence>
<dbReference type="STRING" id="1123071.SAMN02745181_0318"/>
<reference evidence="1 2" key="1">
    <citation type="submission" date="2016-11" db="EMBL/GenBank/DDBJ databases">
        <authorList>
            <person name="Jaros S."/>
            <person name="Januszkiewicz K."/>
            <person name="Wedrychowicz H."/>
        </authorList>
    </citation>
    <scope>NUCLEOTIDE SEQUENCE [LARGE SCALE GENOMIC DNA]</scope>
    <source>
        <strain evidence="1 2">DSM 18772</strain>
    </source>
</reference>
<gene>
    <name evidence="1" type="ORF">SAMN02745181_0318</name>
</gene>
<dbReference type="AlphaFoldDB" id="A0A1M6BVF1"/>
<accession>A0A1M6BVF1</accession>
<evidence type="ECO:0000313" key="1">
    <source>
        <dbReference type="EMBL" id="SHI52651.1"/>
    </source>
</evidence>